<gene>
    <name evidence="3" type="ORF">ACFFU9_11340</name>
</gene>
<organism evidence="3 4">
    <name type="scientific">Mariniflexile ostreae</name>
    <dbReference type="NCBI Taxonomy" id="1520892"/>
    <lineage>
        <taxon>Bacteria</taxon>
        <taxon>Pseudomonadati</taxon>
        <taxon>Bacteroidota</taxon>
        <taxon>Flavobacteriia</taxon>
        <taxon>Flavobacteriales</taxon>
        <taxon>Flavobacteriaceae</taxon>
        <taxon>Mariniflexile</taxon>
    </lineage>
</organism>
<feature type="domain" description="IPT/TIG" evidence="2">
    <location>
        <begin position="41"/>
        <end position="119"/>
    </location>
</feature>
<feature type="chain" id="PRO_5046358237" evidence="1">
    <location>
        <begin position="25"/>
        <end position="374"/>
    </location>
</feature>
<dbReference type="Pfam" id="PF16351">
    <property type="entry name" value="DUF4979"/>
    <property type="match status" value="1"/>
</dbReference>
<evidence type="ECO:0000259" key="2">
    <source>
        <dbReference type="Pfam" id="PF01833"/>
    </source>
</evidence>
<dbReference type="SUPFAM" id="SSF81296">
    <property type="entry name" value="E set domains"/>
    <property type="match status" value="2"/>
</dbReference>
<dbReference type="InterPro" id="IPR032502">
    <property type="entry name" value="DUF4979"/>
</dbReference>
<dbReference type="Proteomes" id="UP001589585">
    <property type="component" value="Unassembled WGS sequence"/>
</dbReference>
<dbReference type="Pfam" id="PF01833">
    <property type="entry name" value="TIG"/>
    <property type="match status" value="2"/>
</dbReference>
<dbReference type="PROSITE" id="PS51257">
    <property type="entry name" value="PROKAR_LIPOPROTEIN"/>
    <property type="match status" value="1"/>
</dbReference>
<sequence>MKNIKNRIFLAMITLVTLSLSSCYDTEKDFQTELVTYPEITVTSFSPQAALSGEYITIEGNHFGDFKEAAKIYFNGIFAEHIVSYSNTQITVAVPAKATTGKIQVDVWGDVKETTDTFTFIPGAKVDYYLPSIASAGENITIVGDNFGTDSNAITISFNGGAHAEIISITNTEIVVSVPFAGRTGPITLTKGVQVLVGPEFSYPIGRLKFLFDTDNDFETIESFNNPGSTGMSVSGGSLTGTFDSLDGYFGFQTPTGKELTVSSEFPLLAIKLDHLPASRFGFYFAGGWYANNKTGFEHVPNPEINDQGVYYFDLSTSGSGFGSSAVQPFANGATTYTDTKRLIFLLGDAGNTSLSVDWIISFKSVEDLKNFIE</sequence>
<keyword evidence="4" id="KW-1185">Reference proteome</keyword>
<dbReference type="RefSeq" id="WP_379861557.1">
    <property type="nucleotide sequence ID" value="NZ_JBHMFC010000074.1"/>
</dbReference>
<reference evidence="3 4" key="1">
    <citation type="submission" date="2024-09" db="EMBL/GenBank/DDBJ databases">
        <authorList>
            <person name="Sun Q."/>
            <person name="Mori K."/>
        </authorList>
    </citation>
    <scope>NUCLEOTIDE SEQUENCE [LARGE SCALE GENOMIC DNA]</scope>
    <source>
        <strain evidence="3 4">CECT 8622</strain>
    </source>
</reference>
<evidence type="ECO:0000313" key="3">
    <source>
        <dbReference type="EMBL" id="MFB9057332.1"/>
    </source>
</evidence>
<dbReference type="InterPro" id="IPR013783">
    <property type="entry name" value="Ig-like_fold"/>
</dbReference>
<name>A0ABV5FD04_9FLAO</name>
<accession>A0ABV5FD04</accession>
<feature type="signal peptide" evidence="1">
    <location>
        <begin position="1"/>
        <end position="24"/>
    </location>
</feature>
<evidence type="ECO:0000256" key="1">
    <source>
        <dbReference type="SAM" id="SignalP"/>
    </source>
</evidence>
<dbReference type="InterPro" id="IPR014756">
    <property type="entry name" value="Ig_E-set"/>
</dbReference>
<comment type="caution">
    <text evidence="3">The sequence shown here is derived from an EMBL/GenBank/DDBJ whole genome shotgun (WGS) entry which is preliminary data.</text>
</comment>
<evidence type="ECO:0000313" key="4">
    <source>
        <dbReference type="Proteomes" id="UP001589585"/>
    </source>
</evidence>
<dbReference type="CDD" id="cd00102">
    <property type="entry name" value="IPT"/>
    <property type="match status" value="2"/>
</dbReference>
<dbReference type="InterPro" id="IPR002909">
    <property type="entry name" value="IPT_dom"/>
</dbReference>
<dbReference type="EMBL" id="JBHMFC010000074">
    <property type="protein sequence ID" value="MFB9057332.1"/>
    <property type="molecule type" value="Genomic_DNA"/>
</dbReference>
<keyword evidence="1" id="KW-0732">Signal</keyword>
<dbReference type="Gene3D" id="2.60.40.10">
    <property type="entry name" value="Immunoglobulins"/>
    <property type="match status" value="2"/>
</dbReference>
<protein>
    <submittedName>
        <fullName evidence="3">IPT/TIG domain-containing protein</fullName>
    </submittedName>
</protein>
<feature type="domain" description="IPT/TIG" evidence="2">
    <location>
        <begin position="131"/>
        <end position="182"/>
    </location>
</feature>
<proteinExistence type="predicted"/>